<dbReference type="RefSeq" id="WP_033094339.1">
    <property type="nucleotide sequence ID" value="NZ_JQED01000035.1"/>
</dbReference>
<dbReference type="PANTHER" id="PTHR30126">
    <property type="entry name" value="HTH-TYPE TRANSCRIPTIONAL REGULATOR"/>
    <property type="match status" value="1"/>
</dbReference>
<evidence type="ECO:0000256" key="2">
    <source>
        <dbReference type="ARBA" id="ARBA00023015"/>
    </source>
</evidence>
<accession>A0A099KL42</accession>
<evidence type="ECO:0000259" key="5">
    <source>
        <dbReference type="PROSITE" id="PS50931"/>
    </source>
</evidence>
<dbReference type="OrthoDB" id="5723059at2"/>
<keyword evidence="4" id="KW-0804">Transcription</keyword>
<dbReference type="InterPro" id="IPR005119">
    <property type="entry name" value="LysR_subst-bd"/>
</dbReference>
<dbReference type="GO" id="GO:0000976">
    <property type="term" value="F:transcription cis-regulatory region binding"/>
    <property type="evidence" value="ECO:0007669"/>
    <property type="project" value="TreeGrafter"/>
</dbReference>
<dbReference type="Pfam" id="PF00126">
    <property type="entry name" value="HTH_1"/>
    <property type="match status" value="1"/>
</dbReference>
<dbReference type="InterPro" id="IPR036390">
    <property type="entry name" value="WH_DNA-bd_sf"/>
</dbReference>
<dbReference type="InterPro" id="IPR000847">
    <property type="entry name" value="LysR_HTH_N"/>
</dbReference>
<sequence>MRFDDLQKIIHLAHSQNVHVSASVLNITVGALSKTLKKIEYKLNTRLFDRVGRNIQLNANGKKFLSYALHLTHEYEQMCSEFTDKHNKCHVKISGPSVLLDACLETIMPLLPNNNMELTIDALFEGDAMKHLINGQSQIAIVTNEALVDVDAFALESVLLGATTGTVVASHQHEIFKAFPDGIVRMEDLLNYAFVCPKTSPFCGIERGIGSDGWLDHKYPRNISCRSDDFNALLSIVNHGKALAYIPDIAIDVNKQSAIKVIDFRNQYQEQFSLVYKPSTADGWLNHLMHKLKS</sequence>
<dbReference type="Gene3D" id="3.40.190.10">
    <property type="entry name" value="Periplasmic binding protein-like II"/>
    <property type="match status" value="2"/>
</dbReference>
<dbReference type="PANTHER" id="PTHR30126:SF40">
    <property type="entry name" value="HTH-TYPE TRANSCRIPTIONAL REGULATOR GLTR"/>
    <property type="match status" value="1"/>
</dbReference>
<evidence type="ECO:0000256" key="4">
    <source>
        <dbReference type="ARBA" id="ARBA00023163"/>
    </source>
</evidence>
<dbReference type="EMBL" id="JQED01000035">
    <property type="protein sequence ID" value="KGJ90348.1"/>
    <property type="molecule type" value="Genomic_DNA"/>
</dbReference>
<dbReference type="PROSITE" id="PS50931">
    <property type="entry name" value="HTH_LYSR"/>
    <property type="match status" value="1"/>
</dbReference>
<evidence type="ECO:0000256" key="1">
    <source>
        <dbReference type="ARBA" id="ARBA00009437"/>
    </source>
</evidence>
<dbReference type="SUPFAM" id="SSF46785">
    <property type="entry name" value="Winged helix' DNA-binding domain"/>
    <property type="match status" value="1"/>
</dbReference>
<dbReference type="Gene3D" id="1.10.10.10">
    <property type="entry name" value="Winged helix-like DNA-binding domain superfamily/Winged helix DNA-binding domain"/>
    <property type="match status" value="1"/>
</dbReference>
<keyword evidence="3" id="KW-0238">DNA-binding</keyword>
<keyword evidence="2" id="KW-0805">Transcription regulation</keyword>
<dbReference type="Proteomes" id="UP000029843">
    <property type="component" value="Unassembled WGS sequence"/>
</dbReference>
<protein>
    <submittedName>
        <fullName evidence="6">Transcriptional regulator, LysR family</fullName>
    </submittedName>
</protein>
<evidence type="ECO:0000313" key="6">
    <source>
        <dbReference type="EMBL" id="KGJ90348.1"/>
    </source>
</evidence>
<gene>
    <name evidence="6" type="ORF">ND2E_3496</name>
</gene>
<dbReference type="InterPro" id="IPR036388">
    <property type="entry name" value="WH-like_DNA-bd_sf"/>
</dbReference>
<evidence type="ECO:0000313" key="7">
    <source>
        <dbReference type="Proteomes" id="UP000029843"/>
    </source>
</evidence>
<dbReference type="AlphaFoldDB" id="A0A099KL42"/>
<dbReference type="Pfam" id="PF03466">
    <property type="entry name" value="LysR_substrate"/>
    <property type="match status" value="1"/>
</dbReference>
<dbReference type="PATRIC" id="fig|28229.4.peg.2646"/>
<evidence type="ECO:0000256" key="3">
    <source>
        <dbReference type="ARBA" id="ARBA00023125"/>
    </source>
</evidence>
<dbReference type="SUPFAM" id="SSF53850">
    <property type="entry name" value="Periplasmic binding protein-like II"/>
    <property type="match status" value="1"/>
</dbReference>
<comment type="caution">
    <text evidence="6">The sequence shown here is derived from an EMBL/GenBank/DDBJ whole genome shotgun (WGS) entry which is preliminary data.</text>
</comment>
<feature type="domain" description="HTH lysR-type" evidence="5">
    <location>
        <begin position="1"/>
        <end position="58"/>
    </location>
</feature>
<comment type="similarity">
    <text evidence="1">Belongs to the LysR transcriptional regulatory family.</text>
</comment>
<organism evidence="6 7">
    <name type="scientific">Colwellia psychrerythraea</name>
    <name type="common">Vibrio psychroerythus</name>
    <dbReference type="NCBI Taxonomy" id="28229"/>
    <lineage>
        <taxon>Bacteria</taxon>
        <taxon>Pseudomonadati</taxon>
        <taxon>Pseudomonadota</taxon>
        <taxon>Gammaproteobacteria</taxon>
        <taxon>Alteromonadales</taxon>
        <taxon>Colwelliaceae</taxon>
        <taxon>Colwellia</taxon>
    </lineage>
</organism>
<name>A0A099KL42_COLPS</name>
<dbReference type="GO" id="GO:0003700">
    <property type="term" value="F:DNA-binding transcription factor activity"/>
    <property type="evidence" value="ECO:0007669"/>
    <property type="project" value="InterPro"/>
</dbReference>
<reference evidence="6 7" key="1">
    <citation type="submission" date="2014-08" db="EMBL/GenBank/DDBJ databases">
        <title>Genomic and Phenotypic Diversity of Colwellia psychrerythraea strains from Disparate Marine Basins.</title>
        <authorList>
            <person name="Techtmann S.M."/>
            <person name="Stelling S.C."/>
            <person name="Utturkar S.M."/>
            <person name="Alshibli N."/>
            <person name="Harris A."/>
            <person name="Brown S.D."/>
            <person name="Hazen T.C."/>
        </authorList>
    </citation>
    <scope>NUCLEOTIDE SEQUENCE [LARGE SCALE GENOMIC DNA]</scope>
    <source>
        <strain evidence="6 7">ND2E</strain>
    </source>
</reference>
<proteinExistence type="inferred from homology"/>